<dbReference type="InterPro" id="IPR015856">
    <property type="entry name" value="ABC_transpr_CbiO/EcfA_su"/>
</dbReference>
<comment type="function">
    <text evidence="10">Probably part of an ABC transporter complex. Responsible for energy coupling to the transport system.</text>
</comment>
<comment type="similarity">
    <text evidence="2">Belongs to the ABC transporter superfamily.</text>
</comment>
<evidence type="ECO:0000256" key="5">
    <source>
        <dbReference type="ARBA" id="ARBA00022737"/>
    </source>
</evidence>
<dbReference type="SUPFAM" id="SSF52540">
    <property type="entry name" value="P-loop containing nucleoside triphosphate hydrolases"/>
    <property type="match status" value="2"/>
</dbReference>
<dbReference type="PROSITE" id="PS50893">
    <property type="entry name" value="ABC_TRANSPORTER_2"/>
    <property type="match status" value="2"/>
</dbReference>
<feature type="domain" description="ABC transporter" evidence="11">
    <location>
        <begin position="273"/>
        <end position="508"/>
    </location>
</feature>
<evidence type="ECO:0000256" key="7">
    <source>
        <dbReference type="ARBA" id="ARBA00022840"/>
    </source>
</evidence>
<dbReference type="InterPro" id="IPR050095">
    <property type="entry name" value="ECF_ABC_transporter_ATP-bd"/>
</dbReference>
<dbReference type="GO" id="GO:0016887">
    <property type="term" value="F:ATP hydrolysis activity"/>
    <property type="evidence" value="ECO:0007669"/>
    <property type="project" value="InterPro"/>
</dbReference>
<dbReference type="InterPro" id="IPR027417">
    <property type="entry name" value="P-loop_NTPase"/>
</dbReference>
<gene>
    <name evidence="12" type="ORF">M3I19_01635</name>
</gene>
<evidence type="ECO:0000313" key="12">
    <source>
        <dbReference type="EMBL" id="UQF78423.1"/>
    </source>
</evidence>
<evidence type="ECO:0000256" key="9">
    <source>
        <dbReference type="ARBA" id="ARBA00023136"/>
    </source>
</evidence>
<dbReference type="PROSITE" id="PS00211">
    <property type="entry name" value="ABC_TRANSPORTER_1"/>
    <property type="match status" value="1"/>
</dbReference>
<evidence type="ECO:0000313" key="13">
    <source>
        <dbReference type="Proteomes" id="UP000831562"/>
    </source>
</evidence>
<name>A0A9E7AD71_9ACTN</name>
<comment type="subcellular location">
    <subcellularLocation>
        <location evidence="1">Cell membrane</location>
        <topology evidence="1">Peripheral membrane protein</topology>
    </subcellularLocation>
</comment>
<dbReference type="PANTHER" id="PTHR43553">
    <property type="entry name" value="HEAVY METAL TRANSPORTER"/>
    <property type="match status" value="1"/>
</dbReference>
<accession>A0A9E7AD71</accession>
<keyword evidence="4" id="KW-1003">Cell membrane</keyword>
<dbReference type="Proteomes" id="UP000831562">
    <property type="component" value="Chromosome"/>
</dbReference>
<dbReference type="InterPro" id="IPR017871">
    <property type="entry name" value="ABC_transporter-like_CS"/>
</dbReference>
<evidence type="ECO:0000256" key="4">
    <source>
        <dbReference type="ARBA" id="ARBA00022475"/>
    </source>
</evidence>
<evidence type="ECO:0000256" key="10">
    <source>
        <dbReference type="ARBA" id="ARBA00025157"/>
    </source>
</evidence>
<dbReference type="CDD" id="cd03225">
    <property type="entry name" value="ABC_cobalt_CbiO_domain1"/>
    <property type="match status" value="1"/>
</dbReference>
<dbReference type="PANTHER" id="PTHR43553:SF23">
    <property type="entry name" value="ABC TRANSPORTER ATP-BINDING COMPONENT"/>
    <property type="match status" value="1"/>
</dbReference>
<sequence>MSAFAHITLDKVTFQYAGKDSDAIHSVDLDIHEGEFVLLTGRSGCGKTTVARLINGLIPHFYEGELEGTARVGGTETREMEIGDIGKMVGSVFQDPRSQFFMTDTTSEVAFGCVNAGLPRNDVAQRVESAFRRMNIQCLRDRSVFELSSGEMQLVAIASCYAMGPSVYVFDEPSANLDMEAVETLRKTLSELKREGKTVIVLEHRLFYLSNLIDRMIVIEDGTVSHVYDAASALSLDDATLAHMGLRSLQLKSALNAMPDHKPALSMRENAAFEINNLTFSYGSQHSTRSAGSTPRDPRTIGPLSFSVRFGEVIGIIGENGAGKTTLSRLCCGLEKEDRGTVSLDGKPLSPKERLGRIRLVMQDPDYQLFSDSVLGELSLGGRRDVDVCERALRRLGLWDMREAHPATLSRGQKQRLTIACALVDETAAYFFDEPTSGLDRENMERVSSAIRSLAQSGSVVFAVSHDPEFLLSTCDRILHLSGGLIVDDFALGGPTRERLLRSLWKGDAQWNAHTGA</sequence>
<evidence type="ECO:0000256" key="1">
    <source>
        <dbReference type="ARBA" id="ARBA00004202"/>
    </source>
</evidence>
<organism evidence="12 13">
    <name type="scientific">Lancefieldella parvula</name>
    <dbReference type="NCBI Taxonomy" id="1382"/>
    <lineage>
        <taxon>Bacteria</taxon>
        <taxon>Bacillati</taxon>
        <taxon>Actinomycetota</taxon>
        <taxon>Coriobacteriia</taxon>
        <taxon>Coriobacteriales</taxon>
        <taxon>Atopobiaceae</taxon>
        <taxon>Lancefieldella</taxon>
    </lineage>
</organism>
<evidence type="ECO:0000256" key="2">
    <source>
        <dbReference type="ARBA" id="ARBA00005417"/>
    </source>
</evidence>
<evidence type="ECO:0000259" key="11">
    <source>
        <dbReference type="PROSITE" id="PS50893"/>
    </source>
</evidence>
<keyword evidence="5" id="KW-0677">Repeat</keyword>
<dbReference type="SMART" id="SM00382">
    <property type="entry name" value="AAA"/>
    <property type="match status" value="2"/>
</dbReference>
<evidence type="ECO:0000256" key="8">
    <source>
        <dbReference type="ARBA" id="ARBA00022967"/>
    </source>
</evidence>
<keyword evidence="3" id="KW-0813">Transport</keyword>
<dbReference type="InterPro" id="IPR003439">
    <property type="entry name" value="ABC_transporter-like_ATP-bd"/>
</dbReference>
<dbReference type="EMBL" id="CP097092">
    <property type="protein sequence ID" value="UQF78423.1"/>
    <property type="molecule type" value="Genomic_DNA"/>
</dbReference>
<reference evidence="12" key="1">
    <citation type="submission" date="2022-05" db="EMBL/GenBank/DDBJ databases">
        <title>Using nanopore sequencing to obtain complete genomes from saliva samples.</title>
        <authorList>
            <person name="Baker J.L."/>
        </authorList>
    </citation>
    <scope>NUCLEOTIDE SEQUENCE</scope>
    <source>
        <strain evidence="12">JCVI-JB-Lp32</strain>
    </source>
</reference>
<dbReference type="Pfam" id="PF00005">
    <property type="entry name" value="ABC_tran"/>
    <property type="match status" value="2"/>
</dbReference>
<feature type="domain" description="ABC transporter" evidence="11">
    <location>
        <begin position="7"/>
        <end position="246"/>
    </location>
</feature>
<dbReference type="GO" id="GO:0042626">
    <property type="term" value="F:ATPase-coupled transmembrane transporter activity"/>
    <property type="evidence" value="ECO:0007669"/>
    <property type="project" value="TreeGrafter"/>
</dbReference>
<protein>
    <submittedName>
        <fullName evidence="12">Energy-coupling factor ABC transporter ATP-binding protein</fullName>
    </submittedName>
</protein>
<keyword evidence="9" id="KW-0472">Membrane</keyword>
<evidence type="ECO:0000256" key="3">
    <source>
        <dbReference type="ARBA" id="ARBA00022448"/>
    </source>
</evidence>
<proteinExistence type="inferred from homology"/>
<dbReference type="GO" id="GO:0043190">
    <property type="term" value="C:ATP-binding cassette (ABC) transporter complex"/>
    <property type="evidence" value="ECO:0007669"/>
    <property type="project" value="TreeGrafter"/>
</dbReference>
<keyword evidence="8" id="KW-1278">Translocase</keyword>
<dbReference type="AlphaFoldDB" id="A0A9E7AD71"/>
<dbReference type="GO" id="GO:0005524">
    <property type="term" value="F:ATP binding"/>
    <property type="evidence" value="ECO:0007669"/>
    <property type="project" value="UniProtKB-KW"/>
</dbReference>
<keyword evidence="7 12" id="KW-0067">ATP-binding</keyword>
<evidence type="ECO:0000256" key="6">
    <source>
        <dbReference type="ARBA" id="ARBA00022741"/>
    </source>
</evidence>
<keyword evidence="6" id="KW-0547">Nucleotide-binding</keyword>
<dbReference type="Gene3D" id="3.40.50.300">
    <property type="entry name" value="P-loop containing nucleotide triphosphate hydrolases"/>
    <property type="match status" value="2"/>
</dbReference>
<dbReference type="CDD" id="cd03226">
    <property type="entry name" value="ABC_cobalt_CbiO_domain2"/>
    <property type="match status" value="1"/>
</dbReference>
<dbReference type="InterPro" id="IPR003593">
    <property type="entry name" value="AAA+_ATPase"/>
</dbReference>